<dbReference type="OrthoDB" id="597632at2"/>
<accession>A0A4R4YJQ2</accession>
<evidence type="ECO:0000313" key="4">
    <source>
        <dbReference type="Proteomes" id="UP000294947"/>
    </source>
</evidence>
<dbReference type="PANTHER" id="PTHR39335">
    <property type="entry name" value="BLL4220 PROTEIN"/>
    <property type="match status" value="1"/>
</dbReference>
<dbReference type="Pfam" id="PF03640">
    <property type="entry name" value="Lipoprotein_15"/>
    <property type="match status" value="2"/>
</dbReference>
<reference evidence="3 4" key="1">
    <citation type="submission" date="2019-03" db="EMBL/GenBank/DDBJ databases">
        <title>Draft genome sequences of novel Actinobacteria.</title>
        <authorList>
            <person name="Sahin N."/>
            <person name="Ay H."/>
            <person name="Saygin H."/>
        </authorList>
    </citation>
    <scope>NUCLEOTIDE SEQUENCE [LARGE SCALE GENOMIC DNA]</scope>
    <source>
        <strain evidence="3 4">7K502</strain>
    </source>
</reference>
<organism evidence="3 4">
    <name type="scientific">Saccharopolyspora elongata</name>
    <dbReference type="NCBI Taxonomy" id="2530387"/>
    <lineage>
        <taxon>Bacteria</taxon>
        <taxon>Bacillati</taxon>
        <taxon>Actinomycetota</taxon>
        <taxon>Actinomycetes</taxon>
        <taxon>Pseudonocardiales</taxon>
        <taxon>Pseudonocardiaceae</taxon>
        <taxon>Saccharopolyspora</taxon>
    </lineage>
</organism>
<evidence type="ECO:0000256" key="1">
    <source>
        <dbReference type="SAM" id="MobiDB-lite"/>
    </source>
</evidence>
<evidence type="ECO:0008006" key="5">
    <source>
        <dbReference type="Google" id="ProtNLM"/>
    </source>
</evidence>
<name>A0A4R4YJQ2_9PSEU</name>
<keyword evidence="2" id="KW-0732">Signal</keyword>
<dbReference type="PANTHER" id="PTHR39335:SF1">
    <property type="entry name" value="BLL4220 PROTEIN"/>
    <property type="match status" value="1"/>
</dbReference>
<feature type="chain" id="PRO_5020645135" description="Lipoprotein with Yx(FWY)xxD motif" evidence="2">
    <location>
        <begin position="20"/>
        <end position="159"/>
    </location>
</feature>
<evidence type="ECO:0000256" key="2">
    <source>
        <dbReference type="SAM" id="SignalP"/>
    </source>
</evidence>
<protein>
    <recommendedName>
        <fullName evidence="5">Lipoprotein with Yx(FWY)xxD motif</fullName>
    </recommendedName>
</protein>
<dbReference type="GO" id="GO:0043448">
    <property type="term" value="P:alkane catabolic process"/>
    <property type="evidence" value="ECO:0007669"/>
    <property type="project" value="TreeGrafter"/>
</dbReference>
<keyword evidence="4" id="KW-1185">Reference proteome</keyword>
<sequence>MPMRGIAVLATGACMITIAACGTSEQPGSQPQPAATPAPAPTVVGTRTAPTGDYLVDASGRTLYLFTKDEPNTSRCVGPCAANWPPLSGTPQAGPGVDLAKLGTVNRPDGSRQITFAGKPLYYFAEDMAAGDVKGQDKMHAWYLVSPNGEAIKTAAPTG</sequence>
<feature type="region of interest" description="Disordered" evidence="1">
    <location>
        <begin position="25"/>
        <end position="47"/>
    </location>
</feature>
<dbReference type="Proteomes" id="UP000294947">
    <property type="component" value="Unassembled WGS sequence"/>
</dbReference>
<dbReference type="InterPro" id="IPR005297">
    <property type="entry name" value="Lipoprotein_repeat"/>
</dbReference>
<gene>
    <name evidence="3" type="ORF">E1288_24280</name>
</gene>
<proteinExistence type="predicted"/>
<dbReference type="RefSeq" id="WP_132488808.1">
    <property type="nucleotide sequence ID" value="NZ_SMKW01000034.1"/>
</dbReference>
<evidence type="ECO:0000313" key="3">
    <source>
        <dbReference type="EMBL" id="TDD44249.1"/>
    </source>
</evidence>
<dbReference type="AlphaFoldDB" id="A0A4R4YJQ2"/>
<dbReference type="PROSITE" id="PS51257">
    <property type="entry name" value="PROKAR_LIPOPROTEIN"/>
    <property type="match status" value="1"/>
</dbReference>
<feature type="signal peptide" evidence="2">
    <location>
        <begin position="1"/>
        <end position="19"/>
    </location>
</feature>
<dbReference type="EMBL" id="SMKW01000034">
    <property type="protein sequence ID" value="TDD44249.1"/>
    <property type="molecule type" value="Genomic_DNA"/>
</dbReference>
<comment type="caution">
    <text evidence="3">The sequence shown here is derived from an EMBL/GenBank/DDBJ whole genome shotgun (WGS) entry which is preliminary data.</text>
</comment>